<reference evidence="3" key="1">
    <citation type="journal article" date="2021" name="Sci. Rep.">
        <title>Diploid genomic architecture of Nitzschia inconspicua, an elite biomass production diatom.</title>
        <authorList>
            <person name="Oliver A."/>
            <person name="Podell S."/>
            <person name="Pinowska A."/>
            <person name="Traller J.C."/>
            <person name="Smith S.R."/>
            <person name="McClure R."/>
            <person name="Beliaev A."/>
            <person name="Bohutskyi P."/>
            <person name="Hill E.A."/>
            <person name="Rabines A."/>
            <person name="Zheng H."/>
            <person name="Allen L.Z."/>
            <person name="Kuo A."/>
            <person name="Grigoriev I.V."/>
            <person name="Allen A.E."/>
            <person name="Hazlebeck D."/>
            <person name="Allen E.E."/>
        </authorList>
    </citation>
    <scope>NUCLEOTIDE SEQUENCE</scope>
    <source>
        <strain evidence="3">Hildebrandi</strain>
    </source>
</reference>
<dbReference type="Proteomes" id="UP000693970">
    <property type="component" value="Unassembled WGS sequence"/>
</dbReference>
<proteinExistence type="inferred from homology"/>
<keyword evidence="4" id="KW-1185">Reference proteome</keyword>
<dbReference type="PANTHER" id="PTHR10803:SF3">
    <property type="entry name" value="ATPASE GET3"/>
    <property type="match status" value="1"/>
</dbReference>
<accession>A0A9K3PPQ5</accession>
<organism evidence="3 4">
    <name type="scientific">Nitzschia inconspicua</name>
    <dbReference type="NCBI Taxonomy" id="303405"/>
    <lineage>
        <taxon>Eukaryota</taxon>
        <taxon>Sar</taxon>
        <taxon>Stramenopiles</taxon>
        <taxon>Ochrophyta</taxon>
        <taxon>Bacillariophyta</taxon>
        <taxon>Bacillariophyceae</taxon>
        <taxon>Bacillariophycidae</taxon>
        <taxon>Bacillariales</taxon>
        <taxon>Bacillariaceae</taxon>
        <taxon>Nitzschia</taxon>
    </lineage>
</organism>
<protein>
    <submittedName>
        <fullName evidence="3">Anion-transporting ATPase-domain containing protein</fullName>
    </submittedName>
</protein>
<dbReference type="GO" id="GO:0043529">
    <property type="term" value="C:GET complex"/>
    <property type="evidence" value="ECO:0007669"/>
    <property type="project" value="TreeGrafter"/>
</dbReference>
<comment type="caution">
    <text evidence="3">The sequence shown here is derived from an EMBL/GenBank/DDBJ whole genome shotgun (WGS) entry which is preliminary data.</text>
</comment>
<comment type="similarity">
    <text evidence="1">Belongs to the arsA ATPase family.</text>
</comment>
<evidence type="ECO:0000256" key="1">
    <source>
        <dbReference type="ARBA" id="ARBA00011040"/>
    </source>
</evidence>
<gene>
    <name evidence="3" type="ORF">IV203_000196</name>
</gene>
<evidence type="ECO:0000313" key="4">
    <source>
        <dbReference type="Proteomes" id="UP000693970"/>
    </source>
</evidence>
<dbReference type="CDD" id="cd02035">
    <property type="entry name" value="ArsA"/>
    <property type="match status" value="1"/>
</dbReference>
<dbReference type="AlphaFoldDB" id="A0A9K3PPQ5"/>
<dbReference type="OrthoDB" id="1770at2759"/>
<dbReference type="Pfam" id="PF02374">
    <property type="entry name" value="ArsA_ATPase"/>
    <property type="match status" value="1"/>
</dbReference>
<dbReference type="EMBL" id="JAGRRH010000015">
    <property type="protein sequence ID" value="KAG7355510.1"/>
    <property type="molecule type" value="Genomic_DNA"/>
</dbReference>
<dbReference type="InterPro" id="IPR025723">
    <property type="entry name" value="ArsA/GET3_ATPase-like"/>
</dbReference>
<dbReference type="InterPro" id="IPR016300">
    <property type="entry name" value="ATPase_ArsA/GET3"/>
</dbReference>
<name>A0A9K3PPQ5_9STRA</name>
<feature type="domain" description="ArsA/GET3 Anion-transporting ATPase-like" evidence="2">
    <location>
        <begin position="14"/>
        <end position="289"/>
    </location>
</feature>
<dbReference type="GO" id="GO:0005524">
    <property type="term" value="F:ATP binding"/>
    <property type="evidence" value="ECO:0007669"/>
    <property type="project" value="InterPro"/>
</dbReference>
<dbReference type="GO" id="GO:0071816">
    <property type="term" value="P:tail-anchored membrane protein insertion into ER membrane"/>
    <property type="evidence" value="ECO:0007669"/>
    <property type="project" value="TreeGrafter"/>
</dbReference>
<reference evidence="3" key="2">
    <citation type="submission" date="2021-04" db="EMBL/GenBank/DDBJ databases">
        <authorList>
            <person name="Podell S."/>
        </authorList>
    </citation>
    <scope>NUCLEOTIDE SEQUENCE</scope>
    <source>
        <strain evidence="3">Hildebrandi</strain>
    </source>
</reference>
<evidence type="ECO:0000313" key="3">
    <source>
        <dbReference type="EMBL" id="KAG7355510.1"/>
    </source>
</evidence>
<dbReference type="GO" id="GO:0016887">
    <property type="term" value="F:ATP hydrolysis activity"/>
    <property type="evidence" value="ECO:0007669"/>
    <property type="project" value="InterPro"/>
</dbReference>
<sequence length="562" mass="62275">MSLDSLVVSASDLKFVFVGGKGGVGKTTCSSALATLLSQSNRRVLLISTDPAHSLSDAWKISFSNVPSKVSIPLDRSDATEVGYNLDVMEVNPQETMRAELEQWASLSQELNNDDPKSNTSSSSMEWHSKLTQFQEWLSGIPGIDEATALSSAIKYIESGKYDIIVFDTAPTGHTVKLLALPGILEQGIDKLQSWQTTFWTYWETFKSGFGKNNISKLKQHVTEKLIKYKRDIQKVAMMLQDEKRTRFVVVCIAEYLSVSETKRLLQELDQCKIVASHIIVNQLLVSDALSETQLSELEEIAKVGNLNLPVELLRKTVNACRLTTARRRIQQRYLNDLKAYAETLPTVEGVCEVPLLAEEVTGEDAILRFSKLFVTIDKLPSRVVAVPSNQGTAELLYEDEKFPSNRQMDKCQSRQTTSFAPGDVVEITGLASSRQFNGLEGKVVTGINEETKCYGVEVNHEGATKNLDVLPQNLVLIRKDQKRQKTGEEVGIGGTVTPDVVDKVKEIFEDSEIKQMVEANPQYSDALKECLANPLSVMKYLGEPAMSPLVTKIMAKLGKGI</sequence>
<dbReference type="PANTHER" id="PTHR10803">
    <property type="entry name" value="ARSENICAL PUMP-DRIVING ATPASE ARSENITE-TRANSLOCATING ATPASE"/>
    <property type="match status" value="1"/>
</dbReference>
<evidence type="ECO:0000259" key="2">
    <source>
        <dbReference type="Pfam" id="PF02374"/>
    </source>
</evidence>
<dbReference type="NCBIfam" id="TIGR00345">
    <property type="entry name" value="GET3_arsA_TRC40"/>
    <property type="match status" value="1"/>
</dbReference>